<feature type="compositionally biased region" description="Low complexity" evidence="1">
    <location>
        <begin position="833"/>
        <end position="854"/>
    </location>
</feature>
<keyword evidence="3" id="KW-1185">Reference proteome</keyword>
<feature type="compositionally biased region" description="Low complexity" evidence="1">
    <location>
        <begin position="655"/>
        <end position="674"/>
    </location>
</feature>
<feature type="compositionally biased region" description="Low complexity" evidence="1">
    <location>
        <begin position="350"/>
        <end position="362"/>
    </location>
</feature>
<dbReference type="Proteomes" id="UP001498398">
    <property type="component" value="Unassembled WGS sequence"/>
</dbReference>
<organism evidence="2 3">
    <name type="scientific">Marasmiellus scandens</name>
    <dbReference type="NCBI Taxonomy" id="2682957"/>
    <lineage>
        <taxon>Eukaryota</taxon>
        <taxon>Fungi</taxon>
        <taxon>Dikarya</taxon>
        <taxon>Basidiomycota</taxon>
        <taxon>Agaricomycotina</taxon>
        <taxon>Agaricomycetes</taxon>
        <taxon>Agaricomycetidae</taxon>
        <taxon>Agaricales</taxon>
        <taxon>Marasmiineae</taxon>
        <taxon>Omphalotaceae</taxon>
        <taxon>Marasmiellus</taxon>
    </lineage>
</organism>
<protein>
    <submittedName>
        <fullName evidence="2">Uncharacterized protein</fullName>
    </submittedName>
</protein>
<feature type="compositionally biased region" description="Acidic residues" evidence="1">
    <location>
        <begin position="419"/>
        <end position="430"/>
    </location>
</feature>
<feature type="compositionally biased region" description="Acidic residues" evidence="1">
    <location>
        <begin position="479"/>
        <end position="493"/>
    </location>
</feature>
<feature type="compositionally biased region" description="Basic residues" evidence="1">
    <location>
        <begin position="707"/>
        <end position="717"/>
    </location>
</feature>
<feature type="compositionally biased region" description="Polar residues" evidence="1">
    <location>
        <begin position="276"/>
        <end position="292"/>
    </location>
</feature>
<feature type="compositionally biased region" description="Low complexity" evidence="1">
    <location>
        <begin position="314"/>
        <end position="335"/>
    </location>
</feature>
<feature type="region of interest" description="Disordered" evidence="1">
    <location>
        <begin position="767"/>
        <end position="879"/>
    </location>
</feature>
<reference evidence="2 3" key="1">
    <citation type="submission" date="2024-01" db="EMBL/GenBank/DDBJ databases">
        <title>A draft genome for the cacao thread blight pathogen Marasmiellus scandens.</title>
        <authorList>
            <person name="Baruah I.K."/>
            <person name="Leung J."/>
            <person name="Bukari Y."/>
            <person name="Amoako-Attah I."/>
            <person name="Meinhardt L.W."/>
            <person name="Bailey B.A."/>
            <person name="Cohen S.P."/>
        </authorList>
    </citation>
    <scope>NUCLEOTIDE SEQUENCE [LARGE SCALE GENOMIC DNA]</scope>
    <source>
        <strain evidence="2 3">GH-19</strain>
    </source>
</reference>
<evidence type="ECO:0000313" key="2">
    <source>
        <dbReference type="EMBL" id="KAK7443256.1"/>
    </source>
</evidence>
<feature type="compositionally biased region" description="Polar residues" evidence="1">
    <location>
        <begin position="199"/>
        <end position="209"/>
    </location>
</feature>
<feature type="region of interest" description="Disordered" evidence="1">
    <location>
        <begin position="546"/>
        <end position="608"/>
    </location>
</feature>
<feature type="region of interest" description="Disordered" evidence="1">
    <location>
        <begin position="78"/>
        <end position="185"/>
    </location>
</feature>
<feature type="compositionally biased region" description="Low complexity" evidence="1">
    <location>
        <begin position="130"/>
        <end position="162"/>
    </location>
</feature>
<feature type="compositionally biased region" description="Low complexity" evidence="1">
    <location>
        <begin position="89"/>
        <end position="108"/>
    </location>
</feature>
<gene>
    <name evidence="2" type="ORF">VKT23_015852</name>
</gene>
<feature type="region of interest" description="Disordered" evidence="1">
    <location>
        <begin position="197"/>
        <end position="252"/>
    </location>
</feature>
<proteinExistence type="predicted"/>
<feature type="compositionally biased region" description="Polar residues" evidence="1">
    <location>
        <begin position="581"/>
        <end position="608"/>
    </location>
</feature>
<feature type="region of interest" description="Disordered" evidence="1">
    <location>
        <begin position="271"/>
        <end position="493"/>
    </location>
</feature>
<feature type="region of interest" description="Disordered" evidence="1">
    <location>
        <begin position="31"/>
        <end position="61"/>
    </location>
</feature>
<sequence length="879" mass="93409">MNTITSLKRSANIRSRKNIFSAKKSEPLHIIVEEEEEPRPSCSSSSSNGKRRQLAVSPSDIRIAKTPLENAFDCDAVLSAPRPAPRPPSLKSSSGSSSSAESTPNASPDSFRLTFTDTSYKFPHPPIPTPSSSSCSSYSPLGSPCLSPESPVSSPSSQGLPLTPSSSDDEFRLAPAPRPSGLKRLRSIKPLVIVKHAHSASQSANGPSKSETEVDSDIEFFRSPKMFANSPLPSSTASSQSDSEEEVSDSEWYSRDISRLLTLRSVLPPAFPKRVSASNSGATLGVPTQNARPESMCASILDTLSPCPSPTKPRAPVSPSASPSPISSARSSLSRTGGFPSAQLDPAFPRSSTSSRTYRYPIPTRPPPPVPSSPSTPVTPATPDSAASTTTSSTRRRSRPPPRMSIPRDFFDSVIVPESQEEAEETDGEDNVLYYYIQDFSETEEGERSGSSPSIYSQDSQARSAFVLTPVRASASAGDETDCEVDEDEDDEGVLGAYEFDLGEIAEEDETEEAEVGVQSPPPNLRLSLPTSLLSLDFERFREEEAQAFQEEDEDSDDYVTTEESYHAAPALQSPLMFTNPFPTHPSTSTNQQTNRLPSASSYASDASTRSIVDPNTFILPPETRILRSKWSSSTLGSVAAGGRSRNGSTDSSFSTGTARRGSTGAAAVTAGKGTVRRGSERSSTSSKLKLWLKAQTLTSSSSSAPKTKKAKGKAKQRTVVVVGPSSNSPLNFGNAMPMSPQGRGFGAIYGPELVDLSVLKSPKRNTFGVPTSFSPVPATPSSSSTPMMPKTPSSAHSTVSSFSFSTSTSSPRSPTSPSPSAYTHRVRRSRSSRSTSTMSSSSHSSSACSCASSGDSVLSTGSDGLRRKPIPVEMFLRA</sequence>
<feature type="region of interest" description="Disordered" evidence="1">
    <location>
        <begin position="700"/>
        <end position="719"/>
    </location>
</feature>
<feature type="region of interest" description="Disordered" evidence="1">
    <location>
        <begin position="636"/>
        <end position="688"/>
    </location>
</feature>
<feature type="compositionally biased region" description="Low complexity" evidence="1">
    <location>
        <begin position="770"/>
        <end position="821"/>
    </location>
</feature>
<comment type="caution">
    <text evidence="2">The sequence shown here is derived from an EMBL/GenBank/DDBJ whole genome shotgun (WGS) entry which is preliminary data.</text>
</comment>
<name>A0ABR1J175_9AGAR</name>
<feature type="compositionally biased region" description="Low complexity" evidence="1">
    <location>
        <begin position="230"/>
        <end position="241"/>
    </location>
</feature>
<feature type="compositionally biased region" description="Pro residues" evidence="1">
    <location>
        <begin position="363"/>
        <end position="374"/>
    </location>
</feature>
<accession>A0ABR1J175</accession>
<feature type="compositionally biased region" description="Low complexity" evidence="1">
    <location>
        <begin position="375"/>
        <end position="393"/>
    </location>
</feature>
<evidence type="ECO:0000313" key="3">
    <source>
        <dbReference type="Proteomes" id="UP001498398"/>
    </source>
</evidence>
<dbReference type="EMBL" id="JBANRG010000055">
    <property type="protein sequence ID" value="KAK7443256.1"/>
    <property type="molecule type" value="Genomic_DNA"/>
</dbReference>
<feature type="compositionally biased region" description="Acidic residues" evidence="1">
    <location>
        <begin position="550"/>
        <end position="561"/>
    </location>
</feature>
<evidence type="ECO:0000256" key="1">
    <source>
        <dbReference type="SAM" id="MobiDB-lite"/>
    </source>
</evidence>